<feature type="signal peptide" evidence="1">
    <location>
        <begin position="1"/>
        <end position="19"/>
    </location>
</feature>
<protein>
    <submittedName>
        <fullName evidence="2">Signal peptide protein</fullName>
    </submittedName>
</protein>
<dbReference type="STRING" id="161398.PP2015_1025"/>
<reference evidence="2 3" key="1">
    <citation type="submission" date="2015-11" db="EMBL/GenBank/DDBJ databases">
        <authorList>
            <person name="Zhang Y."/>
            <person name="Guo Z."/>
        </authorList>
    </citation>
    <scope>NUCLEOTIDE SEQUENCE [LARGE SCALE GENOMIC DNA]</scope>
    <source>
        <strain evidence="2 3">KCTC 12086</strain>
    </source>
</reference>
<name>A0A0S2JZC3_9GAMM</name>
<dbReference type="PATRIC" id="fig|161398.10.peg.1045"/>
<dbReference type="RefSeq" id="WP_058029273.1">
    <property type="nucleotide sequence ID" value="NZ_CP013187.1"/>
</dbReference>
<evidence type="ECO:0000256" key="1">
    <source>
        <dbReference type="SAM" id="SignalP"/>
    </source>
</evidence>
<gene>
    <name evidence="2" type="ORF">PP2015_1025</name>
</gene>
<feature type="chain" id="PRO_5006600798" evidence="1">
    <location>
        <begin position="20"/>
        <end position="130"/>
    </location>
</feature>
<dbReference type="OrthoDB" id="5772660at2"/>
<organism evidence="2 3">
    <name type="scientific">Pseudoalteromonas phenolica</name>
    <dbReference type="NCBI Taxonomy" id="161398"/>
    <lineage>
        <taxon>Bacteria</taxon>
        <taxon>Pseudomonadati</taxon>
        <taxon>Pseudomonadota</taxon>
        <taxon>Gammaproteobacteria</taxon>
        <taxon>Alteromonadales</taxon>
        <taxon>Pseudoalteromonadaceae</taxon>
        <taxon>Pseudoalteromonas</taxon>
    </lineage>
</organism>
<dbReference type="Pfam" id="PF11456">
    <property type="entry name" value="DUF3019"/>
    <property type="match status" value="1"/>
</dbReference>
<evidence type="ECO:0000313" key="3">
    <source>
        <dbReference type="Proteomes" id="UP000061457"/>
    </source>
</evidence>
<proteinExistence type="predicted"/>
<keyword evidence="3" id="KW-1185">Reference proteome</keyword>
<keyword evidence="1" id="KW-0732">Signal</keyword>
<dbReference type="Proteomes" id="UP000061457">
    <property type="component" value="Chromosome I"/>
</dbReference>
<dbReference type="InterPro" id="IPR021559">
    <property type="entry name" value="DUF3019"/>
</dbReference>
<evidence type="ECO:0000313" key="2">
    <source>
        <dbReference type="EMBL" id="ALO41543.1"/>
    </source>
</evidence>
<accession>A0A0S2JZC3</accession>
<dbReference type="KEGG" id="pphe:PP2015_1025"/>
<dbReference type="EMBL" id="CP013187">
    <property type="protein sequence ID" value="ALO41543.1"/>
    <property type="molecule type" value="Genomic_DNA"/>
</dbReference>
<dbReference type="AlphaFoldDB" id="A0A0S2JZC3"/>
<sequence length="130" mass="14853">MYFKMISLCSLLVASASYAQTKDEGPTEILNVMPSKCVALNEGRTCYTDVKFAVTAPDIGDYCLRESGTKKILQCWANTKSFMYTLNFGSTESISYELISKQKRDTLAVTTIEVNWVHKIKSKKRRWRIF</sequence>